<proteinExistence type="predicted"/>
<dbReference type="InterPro" id="IPR056091">
    <property type="entry name" value="DUF7674"/>
</dbReference>
<accession>A0ABY4VEU9</accession>
<evidence type="ECO:0000313" key="2">
    <source>
        <dbReference type="EMBL" id="USD22786.1"/>
    </source>
</evidence>
<feature type="domain" description="DUF7674" evidence="1">
    <location>
        <begin position="8"/>
        <end position="120"/>
    </location>
</feature>
<evidence type="ECO:0000313" key="3">
    <source>
        <dbReference type="Proteomes" id="UP001055658"/>
    </source>
</evidence>
<dbReference type="RefSeq" id="WP_252085139.1">
    <property type="nucleotide sequence ID" value="NZ_CP092418.1"/>
</dbReference>
<organism evidence="2 3">
    <name type="scientific">Microbulbifer variabilis</name>
    <dbReference type="NCBI Taxonomy" id="266805"/>
    <lineage>
        <taxon>Bacteria</taxon>
        <taxon>Pseudomonadati</taxon>
        <taxon>Pseudomonadota</taxon>
        <taxon>Gammaproteobacteria</taxon>
        <taxon>Cellvibrionales</taxon>
        <taxon>Microbulbiferaceae</taxon>
        <taxon>Microbulbifer</taxon>
    </lineage>
</organism>
<protein>
    <recommendedName>
        <fullName evidence="1">DUF7674 domain-containing protein</fullName>
    </recommendedName>
</protein>
<evidence type="ECO:0000259" key="1">
    <source>
        <dbReference type="Pfam" id="PF24722"/>
    </source>
</evidence>
<sequence>MDLDTFCRQIKETYPEISAHADKLYDDYWNRLVQTEFSSYSWFESLANALNSEMKKKVAADNYQALLETISSEYEHGESGIMKAIDVAFVENLFWQVNSDNARPYWEVIPKNLKGLYVGFHGQAPL</sequence>
<keyword evidence="3" id="KW-1185">Reference proteome</keyword>
<dbReference type="Proteomes" id="UP001055658">
    <property type="component" value="Chromosome"/>
</dbReference>
<reference evidence="2" key="1">
    <citation type="submission" date="2022-02" db="EMBL/GenBank/DDBJ databases">
        <title>Coral-associated bacteria.</title>
        <authorList>
            <person name="Tang K."/>
            <person name="Wang X."/>
        </authorList>
    </citation>
    <scope>NUCLEOTIDE SEQUENCE</scope>
    <source>
        <strain evidence="2">SCSIO 43006</strain>
    </source>
</reference>
<dbReference type="Pfam" id="PF24722">
    <property type="entry name" value="DUF7674"/>
    <property type="match status" value="1"/>
</dbReference>
<name>A0ABY4VEU9_9GAMM</name>
<gene>
    <name evidence="2" type="ORF">MJO52_06515</name>
</gene>
<dbReference type="EMBL" id="CP092418">
    <property type="protein sequence ID" value="USD22786.1"/>
    <property type="molecule type" value="Genomic_DNA"/>
</dbReference>